<keyword evidence="4" id="KW-0175">Coiled coil</keyword>
<feature type="coiled-coil region" evidence="4">
    <location>
        <begin position="237"/>
        <end position="379"/>
    </location>
</feature>
<evidence type="ECO:0000259" key="5">
    <source>
        <dbReference type="Pfam" id="PF13476"/>
    </source>
</evidence>
<comment type="similarity">
    <text evidence="1">Belongs to the SMC family. SbcC subfamily.</text>
</comment>
<evidence type="ECO:0000256" key="1">
    <source>
        <dbReference type="ARBA" id="ARBA00006930"/>
    </source>
</evidence>
<dbReference type="SUPFAM" id="SSF52540">
    <property type="entry name" value="P-loop containing nucleoside triphosphate hydrolases"/>
    <property type="match status" value="1"/>
</dbReference>
<reference evidence="6 7" key="1">
    <citation type="submission" date="2016-10" db="EMBL/GenBank/DDBJ databases">
        <authorList>
            <person name="de Groot N.N."/>
        </authorList>
    </citation>
    <scope>NUCLEOTIDE SEQUENCE [LARGE SCALE GENOMIC DNA]</scope>
    <source>
        <strain evidence="6 7">DSM 1736</strain>
    </source>
</reference>
<dbReference type="PANTHER" id="PTHR32114">
    <property type="entry name" value="ABC TRANSPORTER ABCH.3"/>
    <property type="match status" value="1"/>
</dbReference>
<sequence length="1017" mass="111090">MRPVRLTISAFGPYAGTQRLDFTDLKGRSFFLIHGPTGSGKTTILDAVCFALYGDTSGSARDTKSIRSDHADLRTATEVEFDFSVGRTVYRIRRSPEQERPKKRGDGITVKPAEAELWELRNESGPRLAAAGWSDVTKKIEAVLGFKSSQFRQVVLLPQGDFRKLLTANSSERQEIMQVLFKTELYRHIEESLKVKAAGLKKTFEELERERLWIQGEAGIASALELEEQLKGNAAALAAVKEQLDSLAQQLKQAQQAVADGMLVQAKLAERDNAAKDLEQYTAKAVLVEEKRAELAKAQKALALADTEDMLNQLVQEIAALEAAAVQNNRQLELAQNKLAAAERQLAMEAGREAERETAAREVLQLNQLSAKVTALEEAHQAVAAARTAAGRAAGAKAELETGVSEIRAAVQQKNENYKSLLEHSAQAAGYKASVDELSRTAVKRQGLAQMQEQFAAAAKQLADGELALKQMDKAYLAARERLAALQRSWSRGQAALMAAQLTPGQACPVCGALEHPQPATNAVPVPDEQAIKAQQTIVEGLERERENLRALFGRQQSECSALSSRMKDLEQELGTEARGPADGLQAKLQTVQAAYAQAAAAGRQAEATARELVRLTENEHSLATGLEQADQAWRQADDALKRAEAILQERLAAIPEQFQQPAVLRQAQAEAEERQRRLKQSLEAAQQQAQEAARQLTKAQTGCEHASSNLNDRRHREREVQLAFVSRLQEAGFQDREDYRSAKKPPDYLSRLAERIKFFDDGLIAAKERLQRAQAAAAGLSQPDLAALEQAAAALQLNHTALVGEQIRLAALTAQQEQWLAKLNSLNSRIETAVKRFGVLGRLAEVANGGNEYKLTFQRFVLGALLDDVAIAANERLKMMSRGRYQLQRTMDRARKNAAGGLDLEVFDHYTGSARGVGTLSGGETFLASLSLALGLADVVQSYAGGIHLDTILVDEGFGTLDPEALDFAIRALLDLQQGGRLVGIISHVPELKERIDARLEVCATRHGSTACFRVG</sequence>
<dbReference type="GO" id="GO:0004527">
    <property type="term" value="F:exonuclease activity"/>
    <property type="evidence" value="ECO:0007669"/>
    <property type="project" value="UniProtKB-KW"/>
</dbReference>
<dbReference type="Gene3D" id="3.40.50.300">
    <property type="entry name" value="P-loop containing nucleotide triphosphate hydrolases"/>
    <property type="match status" value="2"/>
</dbReference>
<keyword evidence="6" id="KW-0540">Nuclease</keyword>
<feature type="coiled-coil region" evidence="4">
    <location>
        <begin position="532"/>
        <end position="573"/>
    </location>
</feature>
<dbReference type="Pfam" id="PF13476">
    <property type="entry name" value="AAA_23"/>
    <property type="match status" value="1"/>
</dbReference>
<dbReference type="GO" id="GO:0006302">
    <property type="term" value="P:double-strand break repair"/>
    <property type="evidence" value="ECO:0007669"/>
    <property type="project" value="InterPro"/>
</dbReference>
<evidence type="ECO:0000313" key="6">
    <source>
        <dbReference type="EMBL" id="SDN16096.1"/>
    </source>
</evidence>
<dbReference type="PANTHER" id="PTHR32114:SF2">
    <property type="entry name" value="ABC TRANSPORTER ABCH.3"/>
    <property type="match status" value="1"/>
</dbReference>
<dbReference type="InterPro" id="IPR038729">
    <property type="entry name" value="Rad50/SbcC_AAA"/>
</dbReference>
<dbReference type="EMBL" id="FNHB01000013">
    <property type="protein sequence ID" value="SDN16096.1"/>
    <property type="molecule type" value="Genomic_DNA"/>
</dbReference>
<dbReference type="AlphaFoldDB" id="A0A1G9Z645"/>
<proteinExistence type="inferred from homology"/>
<keyword evidence="7" id="KW-1185">Reference proteome</keyword>
<keyword evidence="6" id="KW-0378">Hydrolase</keyword>
<name>A0A1G9Z645_9FIRM</name>
<feature type="domain" description="Rad50/SbcC-type AAA" evidence="5">
    <location>
        <begin position="5"/>
        <end position="252"/>
    </location>
</feature>
<dbReference type="RefSeq" id="WP_092074833.1">
    <property type="nucleotide sequence ID" value="NZ_FNHB01000013.1"/>
</dbReference>
<dbReference type="Proteomes" id="UP000214880">
    <property type="component" value="Unassembled WGS sequence"/>
</dbReference>
<evidence type="ECO:0000256" key="2">
    <source>
        <dbReference type="ARBA" id="ARBA00011322"/>
    </source>
</evidence>
<organism evidence="6 7">
    <name type="scientific">Dendrosporobacter quercicolus</name>
    <dbReference type="NCBI Taxonomy" id="146817"/>
    <lineage>
        <taxon>Bacteria</taxon>
        <taxon>Bacillati</taxon>
        <taxon>Bacillota</taxon>
        <taxon>Negativicutes</taxon>
        <taxon>Selenomonadales</taxon>
        <taxon>Sporomusaceae</taxon>
        <taxon>Dendrosporobacter</taxon>
    </lineage>
</organism>
<comment type="subunit">
    <text evidence="2">Heterodimer of SbcC and SbcD.</text>
</comment>
<dbReference type="STRING" id="146817.SAMN04488502_11333"/>
<accession>A0A1G9Z645</accession>
<evidence type="ECO:0000256" key="4">
    <source>
        <dbReference type="SAM" id="Coils"/>
    </source>
</evidence>
<dbReference type="GO" id="GO:0016887">
    <property type="term" value="F:ATP hydrolysis activity"/>
    <property type="evidence" value="ECO:0007669"/>
    <property type="project" value="InterPro"/>
</dbReference>
<dbReference type="InterPro" id="IPR027417">
    <property type="entry name" value="P-loop_NTPase"/>
</dbReference>
<dbReference type="OrthoDB" id="9795626at2"/>
<gene>
    <name evidence="6" type="ORF">SAMN04488502_11333</name>
</gene>
<keyword evidence="6" id="KW-0269">Exonuclease</keyword>
<evidence type="ECO:0000313" key="7">
    <source>
        <dbReference type="Proteomes" id="UP000214880"/>
    </source>
</evidence>
<dbReference type="Pfam" id="PF13558">
    <property type="entry name" value="SbcC_Walker_B"/>
    <property type="match status" value="1"/>
</dbReference>
<protein>
    <recommendedName>
        <fullName evidence="3">Nuclease SbcCD subunit C</fullName>
    </recommendedName>
</protein>
<evidence type="ECO:0000256" key="3">
    <source>
        <dbReference type="ARBA" id="ARBA00013368"/>
    </source>
</evidence>
<feature type="coiled-coil region" evidence="4">
    <location>
        <begin position="665"/>
        <end position="703"/>
    </location>
</feature>